<organism evidence="2 3">
    <name type="scientific">Oedothorax gibbosus</name>
    <dbReference type="NCBI Taxonomy" id="931172"/>
    <lineage>
        <taxon>Eukaryota</taxon>
        <taxon>Metazoa</taxon>
        <taxon>Ecdysozoa</taxon>
        <taxon>Arthropoda</taxon>
        <taxon>Chelicerata</taxon>
        <taxon>Arachnida</taxon>
        <taxon>Araneae</taxon>
        <taxon>Araneomorphae</taxon>
        <taxon>Entelegynae</taxon>
        <taxon>Araneoidea</taxon>
        <taxon>Linyphiidae</taxon>
        <taxon>Erigoninae</taxon>
        <taxon>Oedothorax</taxon>
    </lineage>
</organism>
<feature type="compositionally biased region" description="Basic residues" evidence="1">
    <location>
        <begin position="62"/>
        <end position="76"/>
    </location>
</feature>
<reference evidence="2 3" key="1">
    <citation type="journal article" date="2022" name="Nat. Ecol. Evol.">
        <title>A masculinizing supergene underlies an exaggerated male reproductive morph in a spider.</title>
        <authorList>
            <person name="Hendrickx F."/>
            <person name="De Corte Z."/>
            <person name="Sonet G."/>
            <person name="Van Belleghem S.M."/>
            <person name="Kostlbacher S."/>
            <person name="Vangestel C."/>
        </authorList>
    </citation>
    <scope>NUCLEOTIDE SEQUENCE [LARGE SCALE GENOMIC DNA]</scope>
    <source>
        <strain evidence="2">W744_W776</strain>
    </source>
</reference>
<gene>
    <name evidence="2" type="ORF">JTE90_023162</name>
</gene>
<dbReference type="AlphaFoldDB" id="A0AAV6US88"/>
<feature type="region of interest" description="Disordered" evidence="1">
    <location>
        <begin position="58"/>
        <end position="104"/>
    </location>
</feature>
<proteinExistence type="predicted"/>
<feature type="compositionally biased region" description="Basic and acidic residues" evidence="1">
    <location>
        <begin position="77"/>
        <end position="89"/>
    </location>
</feature>
<protein>
    <submittedName>
        <fullName evidence="2">Uncharacterized protein</fullName>
    </submittedName>
</protein>
<evidence type="ECO:0000313" key="3">
    <source>
        <dbReference type="Proteomes" id="UP000827092"/>
    </source>
</evidence>
<sequence>MRLLNIRCKKIKEQRNVKRGITFEYGAVCFIRSRENECGNNLSNKEPPTEIGWCTMSTPMHKTTHSKHHLTRKNRSEKRNNIKSEERPHHNPGHTFTWRGGGGRCPHLKYSKHPLGEML</sequence>
<accession>A0AAV6US88</accession>
<dbReference type="EMBL" id="JAFNEN010000302">
    <property type="protein sequence ID" value="KAG8186431.1"/>
    <property type="molecule type" value="Genomic_DNA"/>
</dbReference>
<dbReference type="Proteomes" id="UP000827092">
    <property type="component" value="Unassembled WGS sequence"/>
</dbReference>
<evidence type="ECO:0000313" key="2">
    <source>
        <dbReference type="EMBL" id="KAG8186431.1"/>
    </source>
</evidence>
<name>A0AAV6US88_9ARAC</name>
<keyword evidence="3" id="KW-1185">Reference proteome</keyword>
<comment type="caution">
    <text evidence="2">The sequence shown here is derived from an EMBL/GenBank/DDBJ whole genome shotgun (WGS) entry which is preliminary data.</text>
</comment>
<evidence type="ECO:0000256" key="1">
    <source>
        <dbReference type="SAM" id="MobiDB-lite"/>
    </source>
</evidence>